<dbReference type="PANTHER" id="PTHR21581:SF6">
    <property type="entry name" value="TRAFFICKING PROTEIN PARTICLE COMPLEX SUBUNIT 12"/>
    <property type="match status" value="1"/>
</dbReference>
<dbReference type="EC" id="3.4.16.4" evidence="5"/>
<evidence type="ECO:0000256" key="17">
    <source>
        <dbReference type="ARBA" id="ARBA00060592"/>
    </source>
</evidence>
<dbReference type="GO" id="GO:0008360">
    <property type="term" value="P:regulation of cell shape"/>
    <property type="evidence" value="ECO:0007669"/>
    <property type="project" value="UniProtKB-KW"/>
</dbReference>
<dbReference type="InterPro" id="IPR015956">
    <property type="entry name" value="Peniciliin-bd_prot_C_sf"/>
</dbReference>
<evidence type="ECO:0000256" key="15">
    <source>
        <dbReference type="ARBA" id="ARBA00023316"/>
    </source>
</evidence>
<keyword evidence="6" id="KW-1003">Cell membrane</keyword>
<protein>
    <recommendedName>
        <fullName evidence="5">serine-type D-Ala-D-Ala carboxypeptidase</fullName>
        <ecNumber evidence="5">3.4.16.4</ecNumber>
    </recommendedName>
</protein>
<dbReference type="InterPro" id="IPR001967">
    <property type="entry name" value="Peptidase_S11_N"/>
</dbReference>
<name>A0AA86M8X1_9ENTR</name>
<comment type="function">
    <text evidence="1">Removes C-terminal D-alanyl residues from sugar-peptide cell wall precursors.</text>
</comment>
<evidence type="ECO:0000256" key="12">
    <source>
        <dbReference type="ARBA" id="ARBA00022960"/>
    </source>
</evidence>
<keyword evidence="13" id="KW-0573">Peptidoglycan synthesis</keyword>
<dbReference type="InterPro" id="IPR037167">
    <property type="entry name" value="Peptidase_S11_C_sf"/>
</dbReference>
<feature type="domain" description="Peptidase S11 D-Ala-D-Ala carboxypeptidase A C-terminal" evidence="22">
    <location>
        <begin position="292"/>
        <end position="383"/>
    </location>
</feature>
<dbReference type="FunFam" id="2.60.410.10:FF:000001">
    <property type="entry name" value="D-alanyl-D-alanine carboxypeptidase dacA"/>
    <property type="match status" value="1"/>
</dbReference>
<reference evidence="23" key="1">
    <citation type="submission" date="2021-04" db="EMBL/GenBank/DDBJ databases">
        <title>Difference and commonality of drug resistance evolution in various bacteria. and drug sensitivity profiles.</title>
        <authorList>
            <person name="Maeda T."/>
            <person name="Shibai A."/>
            <person name="Kawada K."/>
            <person name="Kotani H."/>
            <person name="Tarusawa Y."/>
            <person name="Tanabe K."/>
            <person name="Furusawa C."/>
        </authorList>
    </citation>
    <scope>NUCLEOTIDE SEQUENCE</scope>
    <source>
        <strain evidence="23">JCM 8580</strain>
    </source>
</reference>
<dbReference type="SUPFAM" id="SSF69189">
    <property type="entry name" value="Penicillin-binding protein associated domain"/>
    <property type="match status" value="1"/>
</dbReference>
<evidence type="ECO:0000313" key="23">
    <source>
        <dbReference type="EMBL" id="BCU56278.1"/>
    </source>
</evidence>
<feature type="active site" evidence="18">
    <location>
        <position position="139"/>
    </location>
</feature>
<dbReference type="SUPFAM" id="SSF56601">
    <property type="entry name" value="beta-lactamase/transpeptidase-like"/>
    <property type="match status" value="1"/>
</dbReference>
<comment type="similarity">
    <text evidence="4 20">Belongs to the peptidase S11 family.</text>
</comment>
<evidence type="ECO:0000256" key="8">
    <source>
        <dbReference type="ARBA" id="ARBA00022645"/>
    </source>
</evidence>
<dbReference type="Gene3D" id="3.40.710.10">
    <property type="entry name" value="DD-peptidase/beta-lactamase superfamily"/>
    <property type="match status" value="1"/>
</dbReference>
<dbReference type="NCBIfam" id="NF007445">
    <property type="entry name" value="PRK10001.1"/>
    <property type="match status" value="1"/>
</dbReference>
<evidence type="ECO:0000256" key="5">
    <source>
        <dbReference type="ARBA" id="ARBA00012448"/>
    </source>
</evidence>
<feature type="active site" description="Proton acceptor" evidence="18">
    <location>
        <position position="76"/>
    </location>
</feature>
<comment type="pathway">
    <text evidence="17">Glycan biosynthesis.</text>
</comment>
<keyword evidence="10 21" id="KW-0732">Signal</keyword>
<sequence>MDTRVAFMTHFSLSLRGLAAGSALLFLFSPSLYAVEQVPAAPAVDARAWVLMDYASGKVLAEGNADEKLDPASLTKLMTSYVVGQALKAGKIHLNDMVTVGKDAWATGNPALRGSSLMFLKPGDQVPVSELNKGVIIQSGNDASIAIADYVAGSQDSFVSLMNNYAKRLGLTNTTFKTVHGLDAPGQFSTARDMALLGKALIHDVPEEYAIHKEKEFTFNNIRQPNRNRLLWSTNLNVDGMKTGTTEGAGYNLVASATQGDMRLISVVLGSKTDRIRFNESEKLLTWGFRFFETVTPIKPDATFVSTRVWFGDSKEVKLGAGEAGSITIPKGQLKNLKATWTLTEPQLTAPLKKGQVVGTIDFQLNGKVIEKRPLLVMEAVEEGGFVSRMWDFVLMKFHEWFGSWFS</sequence>
<dbReference type="GO" id="GO:0009252">
    <property type="term" value="P:peptidoglycan biosynthetic process"/>
    <property type="evidence" value="ECO:0007669"/>
    <property type="project" value="UniProtKB-KW"/>
</dbReference>
<keyword evidence="12" id="KW-0133">Cell shape</keyword>
<dbReference type="AlphaFoldDB" id="A0AA86M8X1"/>
<keyword evidence="8 23" id="KW-0121">Carboxypeptidase</keyword>
<dbReference type="EMBL" id="AP024590">
    <property type="protein sequence ID" value="BCU56278.1"/>
    <property type="molecule type" value="Genomic_DNA"/>
</dbReference>
<keyword evidence="7" id="KW-0997">Cell inner membrane</keyword>
<dbReference type="GO" id="GO:0008658">
    <property type="term" value="F:penicillin binding"/>
    <property type="evidence" value="ECO:0007669"/>
    <property type="project" value="UniProtKB-ARBA"/>
</dbReference>
<dbReference type="PRINTS" id="PR00725">
    <property type="entry name" value="DADACBPTASE1"/>
</dbReference>
<evidence type="ECO:0000313" key="24">
    <source>
        <dbReference type="Proteomes" id="UP000682928"/>
    </source>
</evidence>
<evidence type="ECO:0000256" key="18">
    <source>
        <dbReference type="PIRSR" id="PIRSR618044-1"/>
    </source>
</evidence>
<evidence type="ECO:0000256" key="16">
    <source>
        <dbReference type="ARBA" id="ARBA00034000"/>
    </source>
</evidence>
<dbReference type="PANTHER" id="PTHR21581">
    <property type="entry name" value="D-ALANYL-D-ALANINE CARBOXYPEPTIDASE"/>
    <property type="match status" value="1"/>
</dbReference>
<dbReference type="FunFam" id="3.40.710.10:FF:000001">
    <property type="entry name" value="D-alanyl-D-alanine serine-type carboxypeptidase"/>
    <property type="match status" value="1"/>
</dbReference>
<organism evidence="23 24">
    <name type="scientific">Enterobacter kobei</name>
    <dbReference type="NCBI Taxonomy" id="208224"/>
    <lineage>
        <taxon>Bacteria</taxon>
        <taxon>Pseudomonadati</taxon>
        <taxon>Pseudomonadota</taxon>
        <taxon>Gammaproteobacteria</taxon>
        <taxon>Enterobacterales</taxon>
        <taxon>Enterobacteriaceae</taxon>
        <taxon>Enterobacter</taxon>
        <taxon>Enterobacter cloacae complex</taxon>
    </lineage>
</organism>
<gene>
    <name evidence="23" type="ORF">ENKO_28720</name>
</gene>
<comment type="pathway">
    <text evidence="3">Cell wall biogenesis; peptidoglycan biosynthesis.</text>
</comment>
<dbReference type="SMART" id="SM00936">
    <property type="entry name" value="PBP5_C"/>
    <property type="match status" value="1"/>
</dbReference>
<keyword evidence="11" id="KW-0378">Hydrolase</keyword>
<comment type="subcellular location">
    <subcellularLocation>
        <location evidence="2">Cell inner membrane</location>
        <topology evidence="2">Peripheral membrane protein</topology>
    </subcellularLocation>
</comment>
<dbReference type="InterPro" id="IPR012338">
    <property type="entry name" value="Beta-lactam/transpept-like"/>
</dbReference>
<dbReference type="GO" id="GO:0030288">
    <property type="term" value="C:outer membrane-bounded periplasmic space"/>
    <property type="evidence" value="ECO:0007669"/>
    <property type="project" value="UniProtKB-ARBA"/>
</dbReference>
<evidence type="ECO:0000256" key="4">
    <source>
        <dbReference type="ARBA" id="ARBA00007164"/>
    </source>
</evidence>
<evidence type="ECO:0000256" key="14">
    <source>
        <dbReference type="ARBA" id="ARBA00023136"/>
    </source>
</evidence>
<dbReference type="Pfam" id="PF00768">
    <property type="entry name" value="Peptidase_S11"/>
    <property type="match status" value="1"/>
</dbReference>
<evidence type="ECO:0000256" key="13">
    <source>
        <dbReference type="ARBA" id="ARBA00022984"/>
    </source>
</evidence>
<evidence type="ECO:0000256" key="6">
    <source>
        <dbReference type="ARBA" id="ARBA00022475"/>
    </source>
</evidence>
<dbReference type="Pfam" id="PF07943">
    <property type="entry name" value="PBP5_C"/>
    <property type="match status" value="1"/>
</dbReference>
<evidence type="ECO:0000256" key="9">
    <source>
        <dbReference type="ARBA" id="ARBA00022670"/>
    </source>
</evidence>
<evidence type="ECO:0000256" key="2">
    <source>
        <dbReference type="ARBA" id="ARBA00004417"/>
    </source>
</evidence>
<dbReference type="GO" id="GO:0009002">
    <property type="term" value="F:serine-type D-Ala-D-Ala carboxypeptidase activity"/>
    <property type="evidence" value="ECO:0007669"/>
    <property type="project" value="UniProtKB-EC"/>
</dbReference>
<evidence type="ECO:0000256" key="3">
    <source>
        <dbReference type="ARBA" id="ARBA00004752"/>
    </source>
</evidence>
<evidence type="ECO:0000259" key="22">
    <source>
        <dbReference type="SMART" id="SM00936"/>
    </source>
</evidence>
<feature type="signal peptide" evidence="21">
    <location>
        <begin position="1"/>
        <end position="34"/>
    </location>
</feature>
<accession>A0AA86M8X1</accession>
<evidence type="ECO:0000256" key="11">
    <source>
        <dbReference type="ARBA" id="ARBA00022801"/>
    </source>
</evidence>
<evidence type="ECO:0000256" key="10">
    <source>
        <dbReference type="ARBA" id="ARBA00022729"/>
    </source>
</evidence>
<evidence type="ECO:0000256" key="1">
    <source>
        <dbReference type="ARBA" id="ARBA00003217"/>
    </source>
</evidence>
<dbReference type="Proteomes" id="UP000682928">
    <property type="component" value="Chromosome"/>
</dbReference>
<comment type="catalytic activity">
    <reaction evidence="16">
        <text>Preferential cleavage: (Ac)2-L-Lys-D-Ala-|-D-Ala. Also transpeptidation of peptidyl-alanyl moieties that are N-acyl substituents of D-alanine.</text>
        <dbReference type="EC" id="3.4.16.4"/>
    </reaction>
</comment>
<dbReference type="Gene3D" id="2.60.410.10">
    <property type="entry name" value="D-Ala-D-Ala carboxypeptidase, C-terminal domain"/>
    <property type="match status" value="1"/>
</dbReference>
<dbReference type="InterPro" id="IPR012907">
    <property type="entry name" value="Peptidase_S11_C"/>
</dbReference>
<dbReference type="GO" id="GO:0071555">
    <property type="term" value="P:cell wall organization"/>
    <property type="evidence" value="ECO:0007669"/>
    <property type="project" value="UniProtKB-KW"/>
</dbReference>
<evidence type="ECO:0000256" key="7">
    <source>
        <dbReference type="ARBA" id="ARBA00022519"/>
    </source>
</evidence>
<dbReference type="GO" id="GO:0006508">
    <property type="term" value="P:proteolysis"/>
    <property type="evidence" value="ECO:0007669"/>
    <property type="project" value="UniProtKB-KW"/>
</dbReference>
<evidence type="ECO:0000256" key="21">
    <source>
        <dbReference type="SAM" id="SignalP"/>
    </source>
</evidence>
<feature type="active site" description="Acyl-ester intermediate" evidence="18">
    <location>
        <position position="73"/>
    </location>
</feature>
<evidence type="ECO:0000256" key="19">
    <source>
        <dbReference type="PIRSR" id="PIRSR618044-2"/>
    </source>
</evidence>
<dbReference type="InterPro" id="IPR018044">
    <property type="entry name" value="Peptidase_S11"/>
</dbReference>
<keyword evidence="9" id="KW-0645">Protease</keyword>
<evidence type="ECO:0000256" key="20">
    <source>
        <dbReference type="RuleBase" id="RU004016"/>
    </source>
</evidence>
<proteinExistence type="inferred from homology"/>
<dbReference type="GO" id="GO:0005886">
    <property type="term" value="C:plasma membrane"/>
    <property type="evidence" value="ECO:0007669"/>
    <property type="project" value="UniProtKB-SubCell"/>
</dbReference>
<keyword evidence="14" id="KW-0472">Membrane</keyword>
<feature type="chain" id="PRO_5041646463" description="serine-type D-Ala-D-Ala carboxypeptidase" evidence="21">
    <location>
        <begin position="35"/>
        <end position="407"/>
    </location>
</feature>
<dbReference type="GO" id="GO:0042803">
    <property type="term" value="F:protein homodimerization activity"/>
    <property type="evidence" value="ECO:0007669"/>
    <property type="project" value="UniProtKB-ARBA"/>
</dbReference>
<keyword evidence="15" id="KW-0961">Cell wall biogenesis/degradation</keyword>
<feature type="binding site" evidence="19">
    <location>
        <position position="242"/>
    </location>
    <ligand>
        <name>substrate</name>
    </ligand>
</feature>